<dbReference type="PROSITE" id="PS01064">
    <property type="entry name" value="PYRIDOX_OXIDASE"/>
    <property type="match status" value="1"/>
</dbReference>
<dbReference type="SUPFAM" id="SSF50475">
    <property type="entry name" value="FMN-binding split barrel"/>
    <property type="match status" value="1"/>
</dbReference>
<accession>A0A5J4LL34</accession>
<dbReference type="Pfam" id="PF10590">
    <property type="entry name" value="PNP_phzG_C"/>
    <property type="match status" value="1"/>
</dbReference>
<comment type="caution">
    <text evidence="3">The sequence shown here is derived from an EMBL/GenBank/DDBJ whole genome shotgun (WGS) entry which is preliminary data.</text>
</comment>
<reference evidence="3 4" key="1">
    <citation type="submission" date="2019-10" db="EMBL/GenBank/DDBJ databases">
        <title>Whole genome shotgun sequence of Streptomyces angustmyceticus NBRC 3934.</title>
        <authorList>
            <person name="Hosoyama A."/>
            <person name="Ichikawa N."/>
            <person name="Kimura A."/>
            <person name="Kitahashi Y."/>
            <person name="Komaki H."/>
            <person name="Uohara A."/>
        </authorList>
    </citation>
    <scope>NUCLEOTIDE SEQUENCE [LARGE SCALE GENOMIC DNA]</scope>
    <source>
        <strain evidence="3 4">NBRC 3934</strain>
    </source>
</reference>
<evidence type="ECO:0000313" key="3">
    <source>
        <dbReference type="EMBL" id="GES33214.1"/>
    </source>
</evidence>
<dbReference type="AlphaFoldDB" id="A0A5J4LL34"/>
<comment type="similarity">
    <text evidence="1">Belongs to the pyridoxamine 5'-phosphate oxidase family.</text>
</comment>
<sequence>MAESAARLAREPGLVAPGWTLHTVHAESVEFWQGDKHRKHTRLAYHRTDDDGWRKELLWP</sequence>
<name>A0A5J4LL34_9ACTN</name>
<dbReference type="InterPro" id="IPR019576">
    <property type="entry name" value="Pyridoxamine_oxidase_dimer_C"/>
</dbReference>
<dbReference type="InterPro" id="IPR019740">
    <property type="entry name" value="Pyridox_Oxase_CS"/>
</dbReference>
<dbReference type="GO" id="GO:0016638">
    <property type="term" value="F:oxidoreductase activity, acting on the CH-NH2 group of donors"/>
    <property type="evidence" value="ECO:0007669"/>
    <property type="project" value="InterPro"/>
</dbReference>
<dbReference type="Proteomes" id="UP000325598">
    <property type="component" value="Unassembled WGS sequence"/>
</dbReference>
<evidence type="ECO:0000256" key="1">
    <source>
        <dbReference type="ARBA" id="ARBA00007301"/>
    </source>
</evidence>
<organism evidence="3 4">
    <name type="scientific">Streptomyces angustmyceticus</name>
    <dbReference type="NCBI Taxonomy" id="285578"/>
    <lineage>
        <taxon>Bacteria</taxon>
        <taxon>Bacillati</taxon>
        <taxon>Actinomycetota</taxon>
        <taxon>Actinomycetes</taxon>
        <taxon>Kitasatosporales</taxon>
        <taxon>Streptomycetaceae</taxon>
        <taxon>Streptomyces</taxon>
    </lineage>
</organism>
<proteinExistence type="inferred from homology"/>
<dbReference type="GeneID" id="96756256"/>
<dbReference type="Gene3D" id="2.30.110.10">
    <property type="entry name" value="Electron Transport, Fmn-binding Protein, Chain A"/>
    <property type="match status" value="1"/>
</dbReference>
<feature type="domain" description="Pyridoxine 5'-phosphate oxidase dimerisation C-terminal" evidence="2">
    <location>
        <begin position="19"/>
        <end position="60"/>
    </location>
</feature>
<dbReference type="RefSeq" id="WP_373866962.1">
    <property type="nucleotide sequence ID" value="NZ_BLAG01000018.1"/>
</dbReference>
<keyword evidence="4" id="KW-1185">Reference proteome</keyword>
<evidence type="ECO:0000259" key="2">
    <source>
        <dbReference type="Pfam" id="PF10590"/>
    </source>
</evidence>
<gene>
    <name evidence="3" type="ORF">San01_57020</name>
</gene>
<dbReference type="InterPro" id="IPR012349">
    <property type="entry name" value="Split_barrel_FMN-bd"/>
</dbReference>
<dbReference type="EMBL" id="BLAG01000018">
    <property type="protein sequence ID" value="GES33214.1"/>
    <property type="molecule type" value="Genomic_DNA"/>
</dbReference>
<evidence type="ECO:0000313" key="4">
    <source>
        <dbReference type="Proteomes" id="UP000325598"/>
    </source>
</evidence>
<protein>
    <recommendedName>
        <fullName evidence="2">Pyridoxine 5'-phosphate oxidase dimerisation C-terminal domain-containing protein</fullName>
    </recommendedName>
</protein>